<proteinExistence type="predicted"/>
<name>A0ABP8Q246_9ACTN</name>
<evidence type="ECO:0000256" key="2">
    <source>
        <dbReference type="SAM" id="MobiDB-lite"/>
    </source>
</evidence>
<comment type="caution">
    <text evidence="3">The sequence shown here is derived from an EMBL/GenBank/DDBJ whole genome shotgun (WGS) entry which is preliminary data.</text>
</comment>
<dbReference type="Proteomes" id="UP001500503">
    <property type="component" value="Unassembled WGS sequence"/>
</dbReference>
<evidence type="ECO:0000256" key="1">
    <source>
        <dbReference type="SAM" id="Coils"/>
    </source>
</evidence>
<gene>
    <name evidence="3" type="ORF">GCM10023191_035220</name>
</gene>
<keyword evidence="1" id="KW-0175">Coiled coil</keyword>
<dbReference type="EMBL" id="BAABHF010000019">
    <property type="protein sequence ID" value="GAA4495065.1"/>
    <property type="molecule type" value="Genomic_DNA"/>
</dbReference>
<protein>
    <submittedName>
        <fullName evidence="3">Uncharacterized protein</fullName>
    </submittedName>
</protein>
<accession>A0ABP8Q246</accession>
<reference evidence="4" key="1">
    <citation type="journal article" date="2019" name="Int. J. Syst. Evol. Microbiol.">
        <title>The Global Catalogue of Microorganisms (GCM) 10K type strain sequencing project: providing services to taxonomists for standard genome sequencing and annotation.</title>
        <authorList>
            <consortium name="The Broad Institute Genomics Platform"/>
            <consortium name="The Broad Institute Genome Sequencing Center for Infectious Disease"/>
            <person name="Wu L."/>
            <person name="Ma J."/>
        </authorList>
    </citation>
    <scope>NUCLEOTIDE SEQUENCE [LARGE SCALE GENOMIC DNA]</scope>
    <source>
        <strain evidence="4">JCM 17933</strain>
    </source>
</reference>
<feature type="region of interest" description="Disordered" evidence="2">
    <location>
        <begin position="1081"/>
        <end position="1137"/>
    </location>
</feature>
<evidence type="ECO:0000313" key="4">
    <source>
        <dbReference type="Proteomes" id="UP001500503"/>
    </source>
</evidence>
<keyword evidence="4" id="KW-1185">Reference proteome</keyword>
<feature type="coiled-coil region" evidence="1">
    <location>
        <begin position="368"/>
        <end position="395"/>
    </location>
</feature>
<organism evidence="3 4">
    <name type="scientific">Actinoallomurus oryzae</name>
    <dbReference type="NCBI Taxonomy" id="502180"/>
    <lineage>
        <taxon>Bacteria</taxon>
        <taxon>Bacillati</taxon>
        <taxon>Actinomycetota</taxon>
        <taxon>Actinomycetes</taxon>
        <taxon>Streptosporangiales</taxon>
        <taxon>Thermomonosporaceae</taxon>
        <taxon>Actinoallomurus</taxon>
    </lineage>
</organism>
<evidence type="ECO:0000313" key="3">
    <source>
        <dbReference type="EMBL" id="GAA4495065.1"/>
    </source>
</evidence>
<sequence>MADLLVVPVRLDALYLGTDTDAVGPLADFGQLPYVDPATGRDIRPDTPYLSEAVISEPFQDQNFRLKAGVHLHWALPDALTRMTNDDSGTRIPAVPDRWLVTRTANGTVDGQWVVESDYLAPPGDAGGGVTVPVPEAVPYRLLGRTLPLAAWRPDAGGERLPELTAVGHGEPSFAAFYPNCHSVFGFHDGEFTAAPPSGVAYDLVGWYSDPAKDVLAQITGDDWRARLDALGWSAPEGAARPTRTVCCARLEFVPVAQTANPVLLAAAGGKSDAGVYVGSTPTEALAAHLGAVLHDGTVEDLLEAIAFADELEAGPLDVGAKLAEAREAATFRPLPAGQLWTLRRDDAADATPEQQQARSALSPTHELADLLDLLNTAQERYDQAERELLSLREQLFADWYKYLLCAYPYDTRRDTYPDPDEVRHYLERRMAGLADLTARTEDPATGIAAELAAAKSALDTALAAFNTATAGPAGATYVLDRVAGPGFYLPSEPVVLITGDLATPSDRYGHDGAGEPGGRLACQVLVVDDPDDPERLLGGVRPLGLGVVSWQHNPWHPVLMQWEVEFFPAAGGNNLDPGSHGYDGAYVTDNYDLAPGDVELRPRPGRDIPDKGANVYTGTVVLSSSARPVLSARVLRYLASWIVTPYNTATAVRVAPEEFQKAPDAVLDWYAANGSDDRLKKLITLYRHLAGDEGGSLSQVLGGFNDALLMRRLTRQLPIADPLGFPGYQRFAARVAAAVGQETRHAPHPLSDFNPIRAGALRLHRLRVVDNFGIPFSIDVAHPETTAQLAIPGRPGWVAMPPRLAQPAQLSFRWLDSDHDIRRTNDVPTTSPVCGWIAADDLDDGLALYDETGVSLGQLLALPDPREPGKARWRAAPGGEVDAVTGIANPYLRDLAGRLRDLGPDALGEFVARLDSDLATIEPADYADGALTVRPLAVVRAEVDLRLMGLPAVHQDWNVFRQDMRRSSRDTDDAALVRFPARVGTAAQLDDGLVVYWDEGGAPHWTTDHPVLEVAVGLPARRLTMLVDPRAPVHLTSGILPAKAIGIPPEQYRDTLAAIRPAYFVAPVLTDGDHLAVPVPDEPGQEWSWRAREPDPAGWTETPIEDPRPDAGLPNTPTLREGYLILRPTPERGRTP</sequence>